<name>A0A2P2N3E8_RHIMU</name>
<accession>A0A2P2N3E8</accession>
<organism evidence="2">
    <name type="scientific">Rhizophora mucronata</name>
    <name type="common">Asiatic mangrove</name>
    <dbReference type="NCBI Taxonomy" id="61149"/>
    <lineage>
        <taxon>Eukaryota</taxon>
        <taxon>Viridiplantae</taxon>
        <taxon>Streptophyta</taxon>
        <taxon>Embryophyta</taxon>
        <taxon>Tracheophyta</taxon>
        <taxon>Spermatophyta</taxon>
        <taxon>Magnoliopsida</taxon>
        <taxon>eudicotyledons</taxon>
        <taxon>Gunneridae</taxon>
        <taxon>Pentapetalae</taxon>
        <taxon>rosids</taxon>
        <taxon>fabids</taxon>
        <taxon>Malpighiales</taxon>
        <taxon>Rhizophoraceae</taxon>
        <taxon>Rhizophora</taxon>
    </lineage>
</organism>
<evidence type="ECO:0000256" key="1">
    <source>
        <dbReference type="SAM" id="MobiDB-lite"/>
    </source>
</evidence>
<protein>
    <submittedName>
        <fullName evidence="2">Uncharacterized protein</fullName>
    </submittedName>
</protein>
<sequence length="37" mass="4049">MPPRLHPRLVRLSPLTLASPQPPQSKESEPSAACRLS</sequence>
<reference evidence="2" key="1">
    <citation type="submission" date="2018-02" db="EMBL/GenBank/DDBJ databases">
        <title>Rhizophora mucronata_Transcriptome.</title>
        <authorList>
            <person name="Meera S.P."/>
            <person name="Sreeshan A."/>
            <person name="Augustine A."/>
        </authorList>
    </citation>
    <scope>NUCLEOTIDE SEQUENCE</scope>
    <source>
        <tissue evidence="2">Leaf</tissue>
    </source>
</reference>
<proteinExistence type="predicted"/>
<dbReference type="EMBL" id="GGEC01056472">
    <property type="protein sequence ID" value="MBX36956.1"/>
    <property type="molecule type" value="Transcribed_RNA"/>
</dbReference>
<dbReference type="AlphaFoldDB" id="A0A2P2N3E8"/>
<feature type="region of interest" description="Disordered" evidence="1">
    <location>
        <begin position="1"/>
        <end position="37"/>
    </location>
</feature>
<evidence type="ECO:0000313" key="2">
    <source>
        <dbReference type="EMBL" id="MBX36956.1"/>
    </source>
</evidence>